<evidence type="ECO:0000313" key="8">
    <source>
        <dbReference type="Proteomes" id="UP000593765"/>
    </source>
</evidence>
<dbReference type="PROSITE" id="PS50893">
    <property type="entry name" value="ABC_TRANSPORTER_2"/>
    <property type="match status" value="1"/>
</dbReference>
<sequence length="369" mass="39902">MDLAIDLHDVAKVYKGRVHALQGIEMRVARGEVFGLLGPNGAGKSTLVKIMMTVIRPTRAVGTILGQPVGHKPTLRRVGYLPENHRFPRYLTGRQTLEFFGGLAKVDRPTLRKRSAELLEVVGMRDWADRKVSTYSKGMMQRIGIGQALMSDPDLVVLDEPTDGVDPVGRRDIRDVLNRIREQGKTVFINSHLLSELEMMCNRVAILVQGQVARQGTINDLTAKSQRYDIEVEVPPHELPGLPGTLGARLGVAFEQAPAPLPAIPVGAPLPPGARPPPLQTPLHKGVLTDGLWIELRGGVLSIGTAEAAKVQPVLDALRQAGLTIRRVTPVRQSLEDLFMEAVTDPTTGQAFAPGAGKAKARTSGGVMP</sequence>
<evidence type="ECO:0000256" key="5">
    <source>
        <dbReference type="SAM" id="MobiDB-lite"/>
    </source>
</evidence>
<evidence type="ECO:0000313" key="7">
    <source>
        <dbReference type="EMBL" id="QOV92216.1"/>
    </source>
</evidence>
<proteinExistence type="inferred from homology"/>
<dbReference type="GO" id="GO:0016887">
    <property type="term" value="F:ATP hydrolysis activity"/>
    <property type="evidence" value="ECO:0007669"/>
    <property type="project" value="InterPro"/>
</dbReference>
<feature type="region of interest" description="Disordered" evidence="5">
    <location>
        <begin position="350"/>
        <end position="369"/>
    </location>
</feature>
<dbReference type="InterPro" id="IPR017871">
    <property type="entry name" value="ABC_transporter-like_CS"/>
</dbReference>
<dbReference type="Gene3D" id="3.40.50.300">
    <property type="entry name" value="P-loop containing nucleotide triphosphate hydrolases"/>
    <property type="match status" value="1"/>
</dbReference>
<dbReference type="InterPro" id="IPR003593">
    <property type="entry name" value="AAA+_ATPase"/>
</dbReference>
<accession>A0A7M2X375</accession>
<dbReference type="SMART" id="SM00382">
    <property type="entry name" value="AAA"/>
    <property type="match status" value="1"/>
</dbReference>
<dbReference type="InterPro" id="IPR003439">
    <property type="entry name" value="ABC_transporter-like_ATP-bd"/>
</dbReference>
<comment type="similarity">
    <text evidence="1">Belongs to the ABC transporter superfamily.</text>
</comment>
<dbReference type="InterPro" id="IPR027417">
    <property type="entry name" value="P-loop_NTPase"/>
</dbReference>
<dbReference type="EMBL" id="CP063458">
    <property type="protein sequence ID" value="QOV92216.1"/>
    <property type="molecule type" value="Genomic_DNA"/>
</dbReference>
<dbReference type="PANTHER" id="PTHR43335:SF2">
    <property type="entry name" value="ABC TRANSPORTER, ATP-BINDING PROTEIN"/>
    <property type="match status" value="1"/>
</dbReference>
<dbReference type="PANTHER" id="PTHR43335">
    <property type="entry name" value="ABC TRANSPORTER, ATP-BINDING PROTEIN"/>
    <property type="match status" value="1"/>
</dbReference>
<evidence type="ECO:0000256" key="1">
    <source>
        <dbReference type="ARBA" id="ARBA00005417"/>
    </source>
</evidence>
<keyword evidence="2" id="KW-0813">Transport</keyword>
<dbReference type="RefSeq" id="WP_206295548.1">
    <property type="nucleotide sequence ID" value="NZ_CP063458.1"/>
</dbReference>
<dbReference type="KEGG" id="hbs:IPV69_13010"/>
<dbReference type="PROSITE" id="PS00211">
    <property type="entry name" value="ABC_TRANSPORTER_1"/>
    <property type="match status" value="1"/>
</dbReference>
<organism evidence="7 8">
    <name type="scientific">Humisphaera borealis</name>
    <dbReference type="NCBI Taxonomy" id="2807512"/>
    <lineage>
        <taxon>Bacteria</taxon>
        <taxon>Pseudomonadati</taxon>
        <taxon>Planctomycetota</taxon>
        <taxon>Phycisphaerae</taxon>
        <taxon>Tepidisphaerales</taxon>
        <taxon>Tepidisphaeraceae</taxon>
        <taxon>Humisphaera</taxon>
    </lineage>
</organism>
<feature type="domain" description="ABC transporter" evidence="6">
    <location>
        <begin position="5"/>
        <end position="234"/>
    </location>
</feature>
<evidence type="ECO:0000256" key="4">
    <source>
        <dbReference type="ARBA" id="ARBA00022840"/>
    </source>
</evidence>
<evidence type="ECO:0000256" key="2">
    <source>
        <dbReference type="ARBA" id="ARBA00022448"/>
    </source>
</evidence>
<evidence type="ECO:0000259" key="6">
    <source>
        <dbReference type="PROSITE" id="PS50893"/>
    </source>
</evidence>
<name>A0A7M2X375_9BACT</name>
<dbReference type="GO" id="GO:0005524">
    <property type="term" value="F:ATP binding"/>
    <property type="evidence" value="ECO:0007669"/>
    <property type="project" value="UniProtKB-KW"/>
</dbReference>
<protein>
    <submittedName>
        <fullName evidence="7">ATP-binding cassette domain-containing protein</fullName>
    </submittedName>
</protein>
<dbReference type="AlphaFoldDB" id="A0A7M2X375"/>
<keyword evidence="4 7" id="KW-0067">ATP-binding</keyword>
<dbReference type="Proteomes" id="UP000593765">
    <property type="component" value="Chromosome"/>
</dbReference>
<gene>
    <name evidence="7" type="ORF">IPV69_13010</name>
</gene>
<dbReference type="SUPFAM" id="SSF52540">
    <property type="entry name" value="P-loop containing nucleoside triphosphate hydrolases"/>
    <property type="match status" value="1"/>
</dbReference>
<dbReference type="Pfam" id="PF00005">
    <property type="entry name" value="ABC_tran"/>
    <property type="match status" value="1"/>
</dbReference>
<reference evidence="7 8" key="1">
    <citation type="submission" date="2020-10" db="EMBL/GenBank/DDBJ databases">
        <title>Wide distribution of Phycisphaera-like planctomycetes from WD2101 soil group in peatlands and genome analysis of the first cultivated representative.</title>
        <authorList>
            <person name="Dedysh S.N."/>
            <person name="Beletsky A.V."/>
            <person name="Ivanova A."/>
            <person name="Kulichevskaya I.S."/>
            <person name="Suzina N.E."/>
            <person name="Philippov D.A."/>
            <person name="Rakitin A.L."/>
            <person name="Mardanov A.V."/>
            <person name="Ravin N.V."/>
        </authorList>
    </citation>
    <scope>NUCLEOTIDE SEQUENCE [LARGE SCALE GENOMIC DNA]</scope>
    <source>
        <strain evidence="7 8">M1803</strain>
    </source>
</reference>
<keyword evidence="3" id="KW-0547">Nucleotide-binding</keyword>
<evidence type="ECO:0000256" key="3">
    <source>
        <dbReference type="ARBA" id="ARBA00022741"/>
    </source>
</evidence>
<keyword evidence="8" id="KW-1185">Reference proteome</keyword>